<protein>
    <submittedName>
        <fullName evidence="1">Uncharacterized protein</fullName>
    </submittedName>
</protein>
<dbReference type="InParanoid" id="G5A6T1"/>
<dbReference type="EMBL" id="JH159160">
    <property type="protein sequence ID" value="EGZ09036.1"/>
    <property type="molecule type" value="Genomic_DNA"/>
</dbReference>
<proteinExistence type="predicted"/>
<organism evidence="1 2">
    <name type="scientific">Phytophthora sojae (strain P6497)</name>
    <name type="common">Soybean stem and root rot agent</name>
    <name type="synonym">Phytophthora megasperma f. sp. glycines</name>
    <dbReference type="NCBI Taxonomy" id="1094619"/>
    <lineage>
        <taxon>Eukaryota</taxon>
        <taxon>Sar</taxon>
        <taxon>Stramenopiles</taxon>
        <taxon>Oomycota</taxon>
        <taxon>Peronosporomycetes</taxon>
        <taxon>Peronosporales</taxon>
        <taxon>Peronosporaceae</taxon>
        <taxon>Phytophthora</taxon>
    </lineage>
</organism>
<accession>G5A6T1</accession>
<dbReference type="RefSeq" id="XP_009535669.1">
    <property type="nucleotide sequence ID" value="XM_009537374.1"/>
</dbReference>
<sequence length="178" mass="20353">MPGLKLKPPSEKETSYIYKWGVRVEVVENGSPGCHWICLADETCRRQGTNFTLSCNRTSKPASHLASVHNVVSLRTQTQQNEKRKRENEIERLRSSSLFKNNPRRFGLLVEALRIINNNLPFRFGEYKESRIVEALLKKENVQTTINAAKVTHAIIELYSCAKSEIVWIASWGRLVAL</sequence>
<keyword evidence="2" id="KW-1185">Reference proteome</keyword>
<evidence type="ECO:0000313" key="1">
    <source>
        <dbReference type="EMBL" id="EGZ09036.1"/>
    </source>
</evidence>
<dbReference type="KEGG" id="psoj:PHYSODRAFT_524949"/>
<dbReference type="Proteomes" id="UP000002640">
    <property type="component" value="Unassembled WGS sequence"/>
</dbReference>
<evidence type="ECO:0000313" key="2">
    <source>
        <dbReference type="Proteomes" id="UP000002640"/>
    </source>
</evidence>
<dbReference type="AlphaFoldDB" id="G5A6T1"/>
<dbReference type="GeneID" id="20660820"/>
<name>G5A6T1_PHYSP</name>
<reference evidence="1 2" key="1">
    <citation type="journal article" date="2006" name="Science">
        <title>Phytophthora genome sequences uncover evolutionary origins and mechanisms of pathogenesis.</title>
        <authorList>
            <person name="Tyler B.M."/>
            <person name="Tripathy S."/>
            <person name="Zhang X."/>
            <person name="Dehal P."/>
            <person name="Jiang R.H."/>
            <person name="Aerts A."/>
            <person name="Arredondo F.D."/>
            <person name="Baxter L."/>
            <person name="Bensasson D."/>
            <person name="Beynon J.L."/>
            <person name="Chapman J."/>
            <person name="Damasceno C.M."/>
            <person name="Dorrance A.E."/>
            <person name="Dou D."/>
            <person name="Dickerman A.W."/>
            <person name="Dubchak I.L."/>
            <person name="Garbelotto M."/>
            <person name="Gijzen M."/>
            <person name="Gordon S.G."/>
            <person name="Govers F."/>
            <person name="Grunwald N.J."/>
            <person name="Huang W."/>
            <person name="Ivors K.L."/>
            <person name="Jones R.W."/>
            <person name="Kamoun S."/>
            <person name="Krampis K."/>
            <person name="Lamour K.H."/>
            <person name="Lee M.K."/>
            <person name="McDonald W.H."/>
            <person name="Medina M."/>
            <person name="Meijer H.J."/>
            <person name="Nordberg E.K."/>
            <person name="Maclean D.J."/>
            <person name="Ospina-Giraldo M.D."/>
            <person name="Morris P.F."/>
            <person name="Phuntumart V."/>
            <person name="Putnam N.H."/>
            <person name="Rash S."/>
            <person name="Rose J.K."/>
            <person name="Sakihama Y."/>
            <person name="Salamov A.A."/>
            <person name="Savidor A."/>
            <person name="Scheuring C.F."/>
            <person name="Smith B.M."/>
            <person name="Sobral B.W."/>
            <person name="Terry A."/>
            <person name="Torto-Alalibo T.A."/>
            <person name="Win J."/>
            <person name="Xu Z."/>
            <person name="Zhang H."/>
            <person name="Grigoriev I.V."/>
            <person name="Rokhsar D.S."/>
            <person name="Boore J.L."/>
        </authorList>
    </citation>
    <scope>NUCLEOTIDE SEQUENCE [LARGE SCALE GENOMIC DNA]</scope>
    <source>
        <strain evidence="1 2">P6497</strain>
    </source>
</reference>
<dbReference type="OMA" id="TSFVYNW"/>
<gene>
    <name evidence="1" type="ORF">PHYSODRAFT_524949</name>
</gene>